<gene>
    <name evidence="3" type="ORF">UFOVP774_50</name>
</gene>
<dbReference type="Pfam" id="PF00436">
    <property type="entry name" value="SSB"/>
    <property type="match status" value="1"/>
</dbReference>
<proteinExistence type="inferred from homology"/>
<keyword evidence="1 2" id="KW-0238">DNA-binding</keyword>
<evidence type="ECO:0000256" key="1">
    <source>
        <dbReference type="ARBA" id="ARBA00023125"/>
    </source>
</evidence>
<dbReference type="HAMAP" id="MF_00984">
    <property type="entry name" value="SSB"/>
    <property type="match status" value="1"/>
</dbReference>
<evidence type="ECO:0000256" key="2">
    <source>
        <dbReference type="PIRNR" id="PIRNR002070"/>
    </source>
</evidence>
<dbReference type="GO" id="GO:0003697">
    <property type="term" value="F:single-stranded DNA binding"/>
    <property type="evidence" value="ECO:0007669"/>
    <property type="project" value="InterPro"/>
</dbReference>
<dbReference type="CDD" id="cd04496">
    <property type="entry name" value="SSB_OBF"/>
    <property type="match status" value="1"/>
</dbReference>
<accession>A0A6J5NWC0</accession>
<dbReference type="InterPro" id="IPR012340">
    <property type="entry name" value="NA-bd_OB-fold"/>
</dbReference>
<dbReference type="PROSITE" id="PS50935">
    <property type="entry name" value="SSB"/>
    <property type="match status" value="1"/>
</dbReference>
<dbReference type="InterPro" id="IPR011344">
    <property type="entry name" value="ssDNA-bd"/>
</dbReference>
<reference evidence="3" key="1">
    <citation type="submission" date="2020-04" db="EMBL/GenBank/DDBJ databases">
        <authorList>
            <person name="Chiriac C."/>
            <person name="Salcher M."/>
            <person name="Ghai R."/>
            <person name="Kavagutti S V."/>
        </authorList>
    </citation>
    <scope>NUCLEOTIDE SEQUENCE</scope>
</reference>
<protein>
    <recommendedName>
        <fullName evidence="2">Single-stranded DNA-binding protein</fullName>
    </recommendedName>
</protein>
<dbReference type="PIRSF" id="PIRSF002070">
    <property type="entry name" value="SSB"/>
    <property type="match status" value="1"/>
</dbReference>
<dbReference type="InterPro" id="IPR000424">
    <property type="entry name" value="Primosome_PriB/ssb"/>
</dbReference>
<dbReference type="NCBIfam" id="TIGR00621">
    <property type="entry name" value="ssb"/>
    <property type="match status" value="1"/>
</dbReference>
<dbReference type="Gene3D" id="2.40.50.140">
    <property type="entry name" value="Nucleic acid-binding proteins"/>
    <property type="match status" value="1"/>
</dbReference>
<dbReference type="GO" id="GO:0006260">
    <property type="term" value="P:DNA replication"/>
    <property type="evidence" value="ECO:0007669"/>
    <property type="project" value="InterPro"/>
</dbReference>
<name>A0A6J5NWC0_9CAUD</name>
<sequence length="129" mass="13887">MNSLSAIGNIGQDATLRYTPSNDAVASFSFALTAGYGDKASVMWLNCNVWGKRAETLAPMLLKGTKIGITGEISARTYKAKDGTEKSVTECRISDVTLLGKPESKTDKPVVKHDVADPFDEIDSDLPFN</sequence>
<evidence type="ECO:0000313" key="3">
    <source>
        <dbReference type="EMBL" id="CAB4161385.1"/>
    </source>
</evidence>
<dbReference type="EMBL" id="LR796710">
    <property type="protein sequence ID" value="CAB4161385.1"/>
    <property type="molecule type" value="Genomic_DNA"/>
</dbReference>
<dbReference type="SUPFAM" id="SSF50249">
    <property type="entry name" value="Nucleic acid-binding proteins"/>
    <property type="match status" value="1"/>
</dbReference>
<organism evidence="3">
    <name type="scientific">uncultured Caudovirales phage</name>
    <dbReference type="NCBI Taxonomy" id="2100421"/>
    <lineage>
        <taxon>Viruses</taxon>
        <taxon>Duplodnaviria</taxon>
        <taxon>Heunggongvirae</taxon>
        <taxon>Uroviricota</taxon>
        <taxon>Caudoviricetes</taxon>
        <taxon>Peduoviridae</taxon>
        <taxon>Maltschvirus</taxon>
        <taxon>Maltschvirus maltsch</taxon>
    </lineage>
</organism>